<evidence type="ECO:0000259" key="3">
    <source>
        <dbReference type="PROSITE" id="PS51724"/>
    </source>
</evidence>
<evidence type="ECO:0000256" key="2">
    <source>
        <dbReference type="SAM" id="SignalP"/>
    </source>
</evidence>
<feature type="domain" description="SPOR" evidence="3">
    <location>
        <begin position="247"/>
        <end position="322"/>
    </location>
</feature>
<reference evidence="5" key="1">
    <citation type="submission" date="2023-07" db="EMBL/GenBank/DDBJ databases">
        <title>Characterization of two Paracoccaceae strains isolated from Phycosphere and proposal of Xinfangfangia lacusdiani sp. nov.</title>
        <authorList>
            <person name="Deng Y."/>
            <person name="Zhang Y.Q."/>
        </authorList>
    </citation>
    <scope>NUCLEOTIDE SEQUENCE [LARGE SCALE GENOMIC DNA]</scope>
    <source>
        <strain evidence="5">CPCC 101403</strain>
    </source>
</reference>
<dbReference type="SUPFAM" id="SSF110997">
    <property type="entry name" value="Sporulation related repeat"/>
    <property type="match status" value="1"/>
</dbReference>
<organism evidence="4 5">
    <name type="scientific">Paracoccus broussonetiae</name>
    <dbReference type="NCBI Taxonomy" id="3075834"/>
    <lineage>
        <taxon>Bacteria</taxon>
        <taxon>Pseudomonadati</taxon>
        <taxon>Pseudomonadota</taxon>
        <taxon>Alphaproteobacteria</taxon>
        <taxon>Rhodobacterales</taxon>
        <taxon>Paracoccaceae</taxon>
        <taxon>Paracoccus</taxon>
    </lineage>
</organism>
<keyword evidence="2" id="KW-0732">Signal</keyword>
<dbReference type="InterPro" id="IPR007730">
    <property type="entry name" value="SPOR-like_dom"/>
</dbReference>
<dbReference type="Gene3D" id="3.30.70.1070">
    <property type="entry name" value="Sporulation related repeat"/>
    <property type="match status" value="1"/>
</dbReference>
<keyword evidence="5" id="KW-1185">Reference proteome</keyword>
<proteinExistence type="predicted"/>
<dbReference type="InterPro" id="IPR036680">
    <property type="entry name" value="SPOR-like_sf"/>
</dbReference>
<dbReference type="RefSeq" id="WP_311760053.1">
    <property type="nucleotide sequence ID" value="NZ_JAVRQI010000010.1"/>
</dbReference>
<evidence type="ECO:0000256" key="1">
    <source>
        <dbReference type="SAM" id="MobiDB-lite"/>
    </source>
</evidence>
<evidence type="ECO:0000313" key="5">
    <source>
        <dbReference type="Proteomes" id="UP001251085"/>
    </source>
</evidence>
<comment type="caution">
    <text evidence="4">The sequence shown here is derived from an EMBL/GenBank/DDBJ whole genome shotgun (WGS) entry which is preliminary data.</text>
</comment>
<feature type="chain" id="PRO_5047022597" evidence="2">
    <location>
        <begin position="21"/>
        <end position="322"/>
    </location>
</feature>
<evidence type="ECO:0000313" key="4">
    <source>
        <dbReference type="EMBL" id="MDT1062962.1"/>
    </source>
</evidence>
<gene>
    <name evidence="4" type="ORF">RM190_13870</name>
</gene>
<feature type="region of interest" description="Disordered" evidence="1">
    <location>
        <begin position="111"/>
        <end position="131"/>
    </location>
</feature>
<dbReference type="Proteomes" id="UP001251085">
    <property type="component" value="Unassembled WGS sequence"/>
</dbReference>
<protein>
    <submittedName>
        <fullName evidence="4">SPOR domain-containing protein</fullName>
    </submittedName>
</protein>
<dbReference type="EMBL" id="JAVRQI010000010">
    <property type="protein sequence ID" value="MDT1062962.1"/>
    <property type="molecule type" value="Genomic_DNA"/>
</dbReference>
<dbReference type="PROSITE" id="PS51724">
    <property type="entry name" value="SPOR"/>
    <property type="match status" value="1"/>
</dbReference>
<accession>A0ABU3EGL3</accession>
<feature type="signal peptide" evidence="2">
    <location>
        <begin position="1"/>
        <end position="20"/>
    </location>
</feature>
<dbReference type="Pfam" id="PF05036">
    <property type="entry name" value="SPOR"/>
    <property type="match status" value="1"/>
</dbReference>
<sequence>MGRRLLSVLIWAVLSWPASAVDLRPAEEPPADFAGRQYVDSRGCVFLQDQGGRWQARLARDGSAVCGFTPTSSIRGANGQARLRALDPDAGKSRAQLIEQAITDAVIPNLRPGELASDPRPPEELPDMGPEPMASAALDTLRASVRAAPALREAMGRDLQPNRRLCRLLGYDGQPSAAGGGADPTSGYCGAAPASTLSRLAFVRPVAAASAPAAPEIKVATPAKAVARKVALPARGAQMPHAARIGLIPASARYVRLGSFAAGAEAQQVARRVSDLGYSVQRVRSDPAGQAVLLAGPFDTREAIVRALDRLRRNGFGQAVPR</sequence>
<name>A0ABU3EGL3_9RHOB</name>